<evidence type="ECO:0000313" key="3">
    <source>
        <dbReference type="Proteomes" id="UP000011668"/>
    </source>
</evidence>
<evidence type="ECO:0000256" key="1">
    <source>
        <dbReference type="SAM" id="MobiDB-lite"/>
    </source>
</evidence>
<feature type="region of interest" description="Disordered" evidence="1">
    <location>
        <begin position="155"/>
        <end position="193"/>
    </location>
</feature>
<dbReference type="AlphaFoldDB" id="L8WRH9"/>
<keyword evidence="3" id="KW-1185">Reference proteome</keyword>
<comment type="caution">
    <text evidence="2">The sequence shown here is derived from an EMBL/GenBank/DDBJ whole genome shotgun (WGS) entry which is preliminary data.</text>
</comment>
<dbReference type="HOGENOM" id="CLU_1409682_0_0_1"/>
<accession>L8WRH9</accession>
<protein>
    <submittedName>
        <fullName evidence="2">Uncharacterized protein</fullName>
    </submittedName>
</protein>
<gene>
    <name evidence="2" type="ORF">AG1IA_06986</name>
</gene>
<reference evidence="2 3" key="1">
    <citation type="journal article" date="2013" name="Nat. Commun.">
        <title>The evolution and pathogenic mechanisms of the rice sheath blight pathogen.</title>
        <authorList>
            <person name="Zheng A."/>
            <person name="Lin R."/>
            <person name="Xu L."/>
            <person name="Qin P."/>
            <person name="Tang C."/>
            <person name="Ai P."/>
            <person name="Zhang D."/>
            <person name="Liu Y."/>
            <person name="Sun Z."/>
            <person name="Feng H."/>
            <person name="Wang Y."/>
            <person name="Chen Y."/>
            <person name="Liang X."/>
            <person name="Fu R."/>
            <person name="Li Q."/>
            <person name="Zhang J."/>
            <person name="Yu X."/>
            <person name="Xie Z."/>
            <person name="Ding L."/>
            <person name="Guan P."/>
            <person name="Tang J."/>
            <person name="Liang Y."/>
            <person name="Wang S."/>
            <person name="Deng Q."/>
            <person name="Li S."/>
            <person name="Zhu J."/>
            <person name="Wang L."/>
            <person name="Liu H."/>
            <person name="Li P."/>
        </authorList>
    </citation>
    <scope>NUCLEOTIDE SEQUENCE [LARGE SCALE GENOMIC DNA]</scope>
    <source>
        <strain evidence="3">AG-1 IA</strain>
    </source>
</reference>
<name>L8WRH9_THACA</name>
<proteinExistence type="predicted"/>
<organism evidence="2 3">
    <name type="scientific">Thanatephorus cucumeris (strain AG1-IA)</name>
    <name type="common">Rice sheath blight fungus</name>
    <name type="synonym">Rhizoctonia solani</name>
    <dbReference type="NCBI Taxonomy" id="983506"/>
    <lineage>
        <taxon>Eukaryota</taxon>
        <taxon>Fungi</taxon>
        <taxon>Dikarya</taxon>
        <taxon>Basidiomycota</taxon>
        <taxon>Agaricomycotina</taxon>
        <taxon>Agaricomycetes</taxon>
        <taxon>Cantharellales</taxon>
        <taxon>Ceratobasidiaceae</taxon>
        <taxon>Rhizoctonia</taxon>
        <taxon>Rhizoctonia solani AG-1</taxon>
    </lineage>
</organism>
<dbReference type="Proteomes" id="UP000011668">
    <property type="component" value="Unassembled WGS sequence"/>
</dbReference>
<evidence type="ECO:0000313" key="2">
    <source>
        <dbReference type="EMBL" id="ELU38984.1"/>
    </source>
</evidence>
<dbReference type="EMBL" id="AFRT01001971">
    <property type="protein sequence ID" value="ELU38984.1"/>
    <property type="molecule type" value="Genomic_DNA"/>
</dbReference>
<sequence>MIRKRFSFIRKWRTSGGDGLKLRTDTRLDLKCFESNSRVLSLGTRLLDSCCIRGECSLSCFCFFVRVVVQVTLVGAGYSLRYYINILTPSPDSPLFPTTCSFSCVLLLDPLSGFNHLDVAKGIFCNESSKGVVNGQNCHPSVLGDPMIDFCTGSESNKGASGGGSTDVPSLPSFNKSSLHSTRAPLRSARETR</sequence>
<feature type="compositionally biased region" description="Polar residues" evidence="1">
    <location>
        <begin position="172"/>
        <end position="181"/>
    </location>
</feature>